<dbReference type="CDD" id="cd04179">
    <property type="entry name" value="DPM_DPG-synthase_like"/>
    <property type="match status" value="1"/>
</dbReference>
<dbReference type="InterPro" id="IPR050256">
    <property type="entry name" value="Glycosyltransferase_2"/>
</dbReference>
<evidence type="ECO:0000259" key="1">
    <source>
        <dbReference type="Pfam" id="PF00535"/>
    </source>
</evidence>
<dbReference type="InterPro" id="IPR001173">
    <property type="entry name" value="Glyco_trans_2-like"/>
</dbReference>
<evidence type="ECO:0000313" key="2">
    <source>
        <dbReference type="EMBL" id="HIU02785.1"/>
    </source>
</evidence>
<protein>
    <submittedName>
        <fullName evidence="2">Glycosyltransferase family 2 protein</fullName>
    </submittedName>
</protein>
<reference evidence="2" key="1">
    <citation type="submission" date="2020-10" db="EMBL/GenBank/DDBJ databases">
        <authorList>
            <person name="Gilroy R."/>
        </authorList>
    </citation>
    <scope>NUCLEOTIDE SEQUENCE</scope>
    <source>
        <strain evidence="2">CHK187-14744</strain>
    </source>
</reference>
<dbReference type="PANTHER" id="PTHR48090:SF7">
    <property type="entry name" value="RFBJ PROTEIN"/>
    <property type="match status" value="1"/>
</dbReference>
<dbReference type="Gene3D" id="3.90.550.10">
    <property type="entry name" value="Spore Coat Polysaccharide Biosynthesis Protein SpsA, Chain A"/>
    <property type="match status" value="1"/>
</dbReference>
<accession>A0A9D1HG02</accession>
<dbReference type="Pfam" id="PF00535">
    <property type="entry name" value="Glycos_transf_2"/>
    <property type="match status" value="1"/>
</dbReference>
<proteinExistence type="predicted"/>
<gene>
    <name evidence="2" type="ORF">IAB63_05980</name>
</gene>
<evidence type="ECO:0000313" key="3">
    <source>
        <dbReference type="Proteomes" id="UP000824164"/>
    </source>
</evidence>
<sequence length="244" mass="28305">MTERQLSIVMPAYNEGDKIYENIKKVYSAVSVFCDSFEIIVVNDGSEDNTAEEVKKAAREISGVRLVSYKNNRGKGGAIKAGVKRAEGQYIAFLDADLDLPPEQLRDYMRLLEEDRADVVIGSKMHKDSKIDYPFIRKVISVGYYLMLKLLFHLNVKDTQTGIKIFKAEALKPVIDLIRTDGFAYDIEILIAVNSRHYRIMEMPVQLVFTRENGMGRIHLKDIWKAFRDTWKIFWRARIRKIYR</sequence>
<reference evidence="2" key="2">
    <citation type="journal article" date="2021" name="PeerJ">
        <title>Extensive microbial diversity within the chicken gut microbiome revealed by metagenomics and culture.</title>
        <authorList>
            <person name="Gilroy R."/>
            <person name="Ravi A."/>
            <person name="Getino M."/>
            <person name="Pursley I."/>
            <person name="Horton D.L."/>
            <person name="Alikhan N.F."/>
            <person name="Baker D."/>
            <person name="Gharbi K."/>
            <person name="Hall N."/>
            <person name="Watson M."/>
            <person name="Adriaenssens E.M."/>
            <person name="Foster-Nyarko E."/>
            <person name="Jarju S."/>
            <person name="Secka A."/>
            <person name="Antonio M."/>
            <person name="Oren A."/>
            <person name="Chaudhuri R.R."/>
            <person name="La Ragione R."/>
            <person name="Hildebrand F."/>
            <person name="Pallen M.J."/>
        </authorList>
    </citation>
    <scope>NUCLEOTIDE SEQUENCE</scope>
    <source>
        <strain evidence="2">CHK187-14744</strain>
    </source>
</reference>
<dbReference type="Proteomes" id="UP000824164">
    <property type="component" value="Unassembled WGS sequence"/>
</dbReference>
<dbReference type="EMBL" id="DVLT01000038">
    <property type="protein sequence ID" value="HIU02785.1"/>
    <property type="molecule type" value="Genomic_DNA"/>
</dbReference>
<name>A0A9D1HG02_9FIRM</name>
<organism evidence="2 3">
    <name type="scientific">Candidatus Onthocola gallistercoris</name>
    <dbReference type="NCBI Taxonomy" id="2840876"/>
    <lineage>
        <taxon>Bacteria</taxon>
        <taxon>Bacillati</taxon>
        <taxon>Bacillota</taxon>
        <taxon>Bacilli</taxon>
        <taxon>Candidatus Onthocola</taxon>
    </lineage>
</organism>
<comment type="caution">
    <text evidence="2">The sequence shown here is derived from an EMBL/GenBank/DDBJ whole genome shotgun (WGS) entry which is preliminary data.</text>
</comment>
<feature type="domain" description="Glycosyltransferase 2-like" evidence="1">
    <location>
        <begin position="7"/>
        <end position="172"/>
    </location>
</feature>
<dbReference type="InterPro" id="IPR029044">
    <property type="entry name" value="Nucleotide-diphossugar_trans"/>
</dbReference>
<dbReference type="SUPFAM" id="SSF53448">
    <property type="entry name" value="Nucleotide-diphospho-sugar transferases"/>
    <property type="match status" value="1"/>
</dbReference>
<dbReference type="AlphaFoldDB" id="A0A9D1HG02"/>
<dbReference type="PANTHER" id="PTHR48090">
    <property type="entry name" value="UNDECAPRENYL-PHOSPHATE 4-DEOXY-4-FORMAMIDO-L-ARABINOSE TRANSFERASE-RELATED"/>
    <property type="match status" value="1"/>
</dbReference>